<reference evidence="1" key="1">
    <citation type="submission" date="2020-10" db="EMBL/GenBank/DDBJ databases">
        <title>Taxonomic study of unclassified bacteria belonging to the class Ktedonobacteria.</title>
        <authorList>
            <person name="Yabe S."/>
            <person name="Wang C.M."/>
            <person name="Zheng Y."/>
            <person name="Sakai Y."/>
            <person name="Cavaletti L."/>
            <person name="Monciardini P."/>
            <person name="Donadio S."/>
        </authorList>
    </citation>
    <scope>NUCLEOTIDE SEQUENCE</scope>
    <source>
        <strain evidence="1">ID150040</strain>
    </source>
</reference>
<dbReference type="EMBL" id="BNJK01000001">
    <property type="protein sequence ID" value="GHO90920.1"/>
    <property type="molecule type" value="Genomic_DNA"/>
</dbReference>
<gene>
    <name evidence="1" type="ORF">KSF_009680</name>
</gene>
<dbReference type="PANTHER" id="PTHR14136">
    <property type="entry name" value="BTB_POZ DOMAIN-CONTAINING PROTEIN KCTD9"/>
    <property type="match status" value="1"/>
</dbReference>
<comment type="caution">
    <text evidence="1">The sequence shown here is derived from an EMBL/GenBank/DDBJ whole genome shotgun (WGS) entry which is preliminary data.</text>
</comment>
<dbReference type="RefSeq" id="WP_220201853.1">
    <property type="nucleotide sequence ID" value="NZ_BNJK01000001.1"/>
</dbReference>
<dbReference type="PANTHER" id="PTHR14136:SF17">
    <property type="entry name" value="BTB_POZ DOMAIN-CONTAINING PROTEIN KCTD9"/>
    <property type="match status" value="1"/>
</dbReference>
<evidence type="ECO:0000313" key="2">
    <source>
        <dbReference type="Proteomes" id="UP000597444"/>
    </source>
</evidence>
<keyword evidence="2" id="KW-1185">Reference proteome</keyword>
<dbReference type="Gene3D" id="2.160.20.80">
    <property type="entry name" value="E3 ubiquitin-protein ligase SopA"/>
    <property type="match status" value="1"/>
</dbReference>
<dbReference type="InterPro" id="IPR051082">
    <property type="entry name" value="Pentapeptide-BTB/POZ_domain"/>
</dbReference>
<dbReference type="Pfam" id="PF00805">
    <property type="entry name" value="Pentapeptide"/>
    <property type="match status" value="2"/>
</dbReference>
<evidence type="ECO:0008006" key="3">
    <source>
        <dbReference type="Google" id="ProtNLM"/>
    </source>
</evidence>
<dbReference type="AlphaFoldDB" id="A0A8J3IEC1"/>
<protein>
    <recommendedName>
        <fullName evidence="3">Pentapeptide repeat-containing protein</fullName>
    </recommendedName>
</protein>
<name>A0A8J3IEC1_9CHLR</name>
<evidence type="ECO:0000313" key="1">
    <source>
        <dbReference type="EMBL" id="GHO90920.1"/>
    </source>
</evidence>
<dbReference type="SUPFAM" id="SSF141571">
    <property type="entry name" value="Pentapeptide repeat-like"/>
    <property type="match status" value="1"/>
</dbReference>
<accession>A0A8J3IEC1</accession>
<organism evidence="1 2">
    <name type="scientific">Reticulibacter mediterranei</name>
    <dbReference type="NCBI Taxonomy" id="2778369"/>
    <lineage>
        <taxon>Bacteria</taxon>
        <taxon>Bacillati</taxon>
        <taxon>Chloroflexota</taxon>
        <taxon>Ktedonobacteria</taxon>
        <taxon>Ktedonobacterales</taxon>
        <taxon>Reticulibacteraceae</taxon>
        <taxon>Reticulibacter</taxon>
    </lineage>
</organism>
<sequence>MANQEDVARLRKNFDRFRKSEAWWHYLGKHHPIVWYLLSSLQGFLFADYWQEECHPPTSWNRWREHHPAVQPDLSGADLHAVNLHRANLRGADLSEAELLIANLSGAKLSYADLSGADLSGANLHGTNLEQITVKRANFQGADLHGIPWLLVMDLPLQPGVNFSGIEWDGSPDEQGSSFPTL</sequence>
<proteinExistence type="predicted"/>
<dbReference type="InterPro" id="IPR001646">
    <property type="entry name" value="5peptide_repeat"/>
</dbReference>
<dbReference type="Proteomes" id="UP000597444">
    <property type="component" value="Unassembled WGS sequence"/>
</dbReference>